<keyword evidence="2" id="KW-1185">Reference proteome</keyword>
<dbReference type="EMBL" id="CAJVCH010375690">
    <property type="protein sequence ID" value="CAG7816686.1"/>
    <property type="molecule type" value="Genomic_DNA"/>
</dbReference>
<evidence type="ECO:0000313" key="1">
    <source>
        <dbReference type="EMBL" id="CAG7816686.1"/>
    </source>
</evidence>
<proteinExistence type="predicted"/>
<comment type="caution">
    <text evidence="1">The sequence shown here is derived from an EMBL/GenBank/DDBJ whole genome shotgun (WGS) entry which is preliminary data.</text>
</comment>
<organism evidence="1 2">
    <name type="scientific">Allacma fusca</name>
    <dbReference type="NCBI Taxonomy" id="39272"/>
    <lineage>
        <taxon>Eukaryota</taxon>
        <taxon>Metazoa</taxon>
        <taxon>Ecdysozoa</taxon>
        <taxon>Arthropoda</taxon>
        <taxon>Hexapoda</taxon>
        <taxon>Collembola</taxon>
        <taxon>Symphypleona</taxon>
        <taxon>Sminthuridae</taxon>
        <taxon>Allacma</taxon>
    </lineage>
</organism>
<accession>A0A8J2P6S7</accession>
<dbReference type="AlphaFoldDB" id="A0A8J2P6S7"/>
<name>A0A8J2P6S7_9HEXA</name>
<protein>
    <submittedName>
        <fullName evidence="1">Uncharacterized protein</fullName>
    </submittedName>
</protein>
<gene>
    <name evidence="1" type="ORF">AFUS01_LOCUS27292</name>
</gene>
<sequence>LEGGYKVSVSCRIWEHWA</sequence>
<reference evidence="1" key="1">
    <citation type="submission" date="2021-06" db="EMBL/GenBank/DDBJ databases">
        <authorList>
            <person name="Hodson N. C."/>
            <person name="Mongue J. A."/>
            <person name="Jaron S. K."/>
        </authorList>
    </citation>
    <scope>NUCLEOTIDE SEQUENCE</scope>
</reference>
<feature type="non-terminal residue" evidence="1">
    <location>
        <position position="1"/>
    </location>
</feature>
<dbReference type="Proteomes" id="UP000708208">
    <property type="component" value="Unassembled WGS sequence"/>
</dbReference>
<evidence type="ECO:0000313" key="2">
    <source>
        <dbReference type="Proteomes" id="UP000708208"/>
    </source>
</evidence>